<proteinExistence type="inferred from homology"/>
<dbReference type="NCBIfam" id="TIGR01814">
    <property type="entry name" value="kynureninase"/>
    <property type="match status" value="1"/>
</dbReference>
<evidence type="ECO:0000256" key="1">
    <source>
        <dbReference type="ARBA" id="ARBA00022642"/>
    </source>
</evidence>
<comment type="catalytic activity">
    <reaction evidence="5">
        <text>3-hydroxy-L-kynurenine + H2O = 3-hydroxyanthranilate + L-alanine + H(+)</text>
        <dbReference type="Rhea" id="RHEA:25143"/>
        <dbReference type="ChEBI" id="CHEBI:15377"/>
        <dbReference type="ChEBI" id="CHEBI:15378"/>
        <dbReference type="ChEBI" id="CHEBI:36559"/>
        <dbReference type="ChEBI" id="CHEBI:57972"/>
        <dbReference type="ChEBI" id="CHEBI:58125"/>
        <dbReference type="EC" id="3.7.1.3"/>
    </reaction>
</comment>
<comment type="catalytic activity">
    <reaction evidence="4 5">
        <text>L-kynurenine + H2O = anthranilate + L-alanine + H(+)</text>
        <dbReference type="Rhea" id="RHEA:16813"/>
        <dbReference type="ChEBI" id="CHEBI:15377"/>
        <dbReference type="ChEBI" id="CHEBI:15378"/>
        <dbReference type="ChEBI" id="CHEBI:16567"/>
        <dbReference type="ChEBI" id="CHEBI:57959"/>
        <dbReference type="ChEBI" id="CHEBI:57972"/>
        <dbReference type="EC" id="3.7.1.3"/>
    </reaction>
</comment>
<evidence type="ECO:0000256" key="5">
    <source>
        <dbReference type="PIRNR" id="PIRNR038800"/>
    </source>
</evidence>
<feature type="binding site" evidence="4">
    <location>
        <position position="100"/>
    </location>
    <ligand>
        <name>pyridoxal 5'-phosphate</name>
        <dbReference type="ChEBI" id="CHEBI:597326"/>
    </ligand>
</feature>
<dbReference type="Gene3D" id="3.90.1150.10">
    <property type="entry name" value="Aspartate Aminotransferase, domain 1"/>
    <property type="match status" value="1"/>
</dbReference>
<dbReference type="InterPro" id="IPR015422">
    <property type="entry name" value="PyrdxlP-dep_Trfase_small"/>
</dbReference>
<dbReference type="PIRSF" id="PIRSF038800">
    <property type="entry name" value="KYNU"/>
    <property type="match status" value="1"/>
</dbReference>
<keyword evidence="2 4" id="KW-0378">Hydrolase</keyword>
<feature type="modified residue" description="N6-(pyridoxal phosphate)lysine" evidence="4">
    <location>
        <position position="229"/>
    </location>
</feature>
<keyword evidence="7" id="KW-1185">Reference proteome</keyword>
<comment type="pathway">
    <text evidence="4 5">Cofactor biosynthesis; NAD(+) biosynthesis; quinolinate from L-kynurenine: step 2/3.</text>
</comment>
<feature type="binding site" evidence="4">
    <location>
        <position position="228"/>
    </location>
    <ligand>
        <name>pyridoxal 5'-phosphate</name>
        <dbReference type="ChEBI" id="CHEBI:597326"/>
    </ligand>
</feature>
<feature type="binding site" evidence="4">
    <location>
        <position position="203"/>
    </location>
    <ligand>
        <name>pyridoxal 5'-phosphate</name>
        <dbReference type="ChEBI" id="CHEBI:597326"/>
    </ligand>
</feature>
<feature type="binding site" evidence="4">
    <location>
        <position position="258"/>
    </location>
    <ligand>
        <name>pyridoxal 5'-phosphate</name>
        <dbReference type="ChEBI" id="CHEBI:597326"/>
    </ligand>
</feature>
<gene>
    <name evidence="4" type="primary">KYNU</name>
    <name evidence="6" type="ORF">WJX74_006131</name>
</gene>
<evidence type="ECO:0000256" key="4">
    <source>
        <dbReference type="HAMAP-Rule" id="MF_03017"/>
    </source>
</evidence>
<dbReference type="HAMAP" id="MF_01970">
    <property type="entry name" value="Kynureninase"/>
    <property type="match status" value="1"/>
</dbReference>
<dbReference type="PANTHER" id="PTHR14084">
    <property type="entry name" value="KYNURENINASE"/>
    <property type="match status" value="1"/>
</dbReference>
<keyword evidence="3 4" id="KW-0663">Pyridoxal phosphate</keyword>
<dbReference type="PANTHER" id="PTHR14084:SF0">
    <property type="entry name" value="KYNURENINASE"/>
    <property type="match status" value="1"/>
</dbReference>
<dbReference type="Gene3D" id="3.40.640.10">
    <property type="entry name" value="Type I PLP-dependent aspartate aminotransferase-like (Major domain)"/>
    <property type="match status" value="1"/>
</dbReference>
<dbReference type="EC" id="3.7.1.3" evidence="4 5"/>
<dbReference type="GO" id="GO:0030429">
    <property type="term" value="F:kynureninase activity"/>
    <property type="evidence" value="ECO:0007669"/>
    <property type="project" value="UniProtKB-UniRule"/>
</dbReference>
<dbReference type="AlphaFoldDB" id="A0AAW1QIQ7"/>
<comment type="caution">
    <text evidence="4">Lacks conserved residue(s) required for the propagation of feature annotation.</text>
</comment>
<dbReference type="Proteomes" id="UP001438707">
    <property type="component" value="Unassembled WGS sequence"/>
</dbReference>
<reference evidence="6 7" key="1">
    <citation type="journal article" date="2024" name="Nat. Commun.">
        <title>Phylogenomics reveals the evolutionary origins of lichenization in chlorophyte algae.</title>
        <authorList>
            <person name="Puginier C."/>
            <person name="Libourel C."/>
            <person name="Otte J."/>
            <person name="Skaloud P."/>
            <person name="Haon M."/>
            <person name="Grisel S."/>
            <person name="Petersen M."/>
            <person name="Berrin J.G."/>
            <person name="Delaux P.M."/>
            <person name="Dal Grande F."/>
            <person name="Keller J."/>
        </authorList>
    </citation>
    <scope>NUCLEOTIDE SEQUENCE [LARGE SCALE GENOMIC DNA]</scope>
    <source>
        <strain evidence="6 7">SAG 2145</strain>
    </source>
</reference>
<dbReference type="InterPro" id="IPR015424">
    <property type="entry name" value="PyrdxlP-dep_Trfase"/>
</dbReference>
<dbReference type="Pfam" id="PF22580">
    <property type="entry name" value="KYNU_C"/>
    <property type="match status" value="1"/>
</dbReference>
<dbReference type="GO" id="GO:0019441">
    <property type="term" value="P:L-tryptophan catabolic process to kynurenine"/>
    <property type="evidence" value="ECO:0007669"/>
    <property type="project" value="TreeGrafter"/>
</dbReference>
<evidence type="ECO:0000256" key="3">
    <source>
        <dbReference type="ARBA" id="ARBA00022898"/>
    </source>
</evidence>
<dbReference type="GO" id="GO:0097053">
    <property type="term" value="P:L-kynurenine catabolic process"/>
    <property type="evidence" value="ECO:0007669"/>
    <property type="project" value="UniProtKB-UniRule"/>
</dbReference>
<accession>A0AAW1QIQ7</accession>
<dbReference type="GO" id="GO:0019805">
    <property type="term" value="P:quinolinate biosynthetic process"/>
    <property type="evidence" value="ECO:0007669"/>
    <property type="project" value="UniProtKB-UniRule"/>
</dbReference>
<comment type="subunit">
    <text evidence="4 5">Homodimer.</text>
</comment>
<dbReference type="GO" id="GO:0005737">
    <property type="term" value="C:cytoplasm"/>
    <property type="evidence" value="ECO:0007669"/>
    <property type="project" value="UniProtKB-SubCell"/>
</dbReference>
<dbReference type="SUPFAM" id="SSF53383">
    <property type="entry name" value="PLP-dependent transferases"/>
    <property type="match status" value="1"/>
</dbReference>
<comment type="similarity">
    <text evidence="4 5">Belongs to the kynureninase family.</text>
</comment>
<name>A0AAW1QIQ7_9CHLO</name>
<dbReference type="InterPro" id="IPR015421">
    <property type="entry name" value="PyrdxlP-dep_Trfase_major"/>
</dbReference>
<dbReference type="GO" id="GO:0030170">
    <property type="term" value="F:pyridoxal phosphate binding"/>
    <property type="evidence" value="ECO:0007669"/>
    <property type="project" value="UniProtKB-UniRule"/>
</dbReference>
<feature type="binding site" evidence="4">
    <location>
        <position position="206"/>
    </location>
    <ligand>
        <name>pyridoxal 5'-phosphate</name>
        <dbReference type="ChEBI" id="CHEBI:597326"/>
    </ligand>
</feature>
<organism evidence="6 7">
    <name type="scientific">Apatococcus lobatus</name>
    <dbReference type="NCBI Taxonomy" id="904363"/>
    <lineage>
        <taxon>Eukaryota</taxon>
        <taxon>Viridiplantae</taxon>
        <taxon>Chlorophyta</taxon>
        <taxon>core chlorophytes</taxon>
        <taxon>Trebouxiophyceae</taxon>
        <taxon>Chlorellales</taxon>
        <taxon>Chlorellaceae</taxon>
        <taxon>Apatococcus</taxon>
    </lineage>
</organism>
<comment type="subcellular location">
    <subcellularLocation>
        <location evidence="4 5">Cytoplasm</location>
    </subcellularLocation>
</comment>
<evidence type="ECO:0000256" key="2">
    <source>
        <dbReference type="ARBA" id="ARBA00022801"/>
    </source>
</evidence>
<evidence type="ECO:0000313" key="6">
    <source>
        <dbReference type="EMBL" id="KAK9821269.1"/>
    </source>
</evidence>
<keyword evidence="4 5" id="KW-0963">Cytoplasm</keyword>
<sequence length="418" mass="45868">MVPLTADDLEKLDQSDRLRSVRDQFELSPDVVYLDGNSLGPLPKATPARLEKAIRQEWGKDLINSWNKHNWVSLPLTIGAKLAKLVGAGPDEVACCDSVSVNLYKVLSAALELRPDRMTILTEESNFPTDTYIIQGLMRQLGNHHTLRFCDPTSLEHPGSSHQLDDSVAVVLLSHVNYVSGRLLDMAAVTSNAYRAGALTIWDTAHSAGALPVDLGASGADFAVGCGYKYLNGGPGAPGWVYVARQHQAGAQQPLSGWFGHAAPFDFERNFRPAEGIRNQLCGTPPILSMIALEVGVDLACQVPMKHVRDKSNALIRVFLQLTDERLASHGFSVASPRDPSICGSQVCLRHSNGYPIMQALVAHKVIGDFRSPDILRFGFCPLYTCFVDVWRAVEVLCDVMVNKEWDQPEFHKKKAVT</sequence>
<feature type="binding site" evidence="4">
    <location>
        <position position="174"/>
    </location>
    <ligand>
        <name>pyridoxal 5'-phosphate</name>
        <dbReference type="ChEBI" id="CHEBI:597326"/>
    </ligand>
</feature>
<dbReference type="EMBL" id="JALJOS010000039">
    <property type="protein sequence ID" value="KAK9821269.1"/>
    <property type="molecule type" value="Genomic_DNA"/>
</dbReference>
<keyword evidence="1 4" id="KW-0662">Pyridine nucleotide biosynthesis</keyword>
<dbReference type="GO" id="GO:0034354">
    <property type="term" value="P:'de novo' NAD+ biosynthetic process from L-tryptophan"/>
    <property type="evidence" value="ECO:0007669"/>
    <property type="project" value="UniProtKB-UniRule"/>
</dbReference>
<comment type="pathway">
    <text evidence="4 5">Amino-acid degradation; L-kynurenine degradation; L-alanine and anthranilate from L-kynurenine: step 1/1.</text>
</comment>
<dbReference type="InterPro" id="IPR010111">
    <property type="entry name" value="Kynureninase"/>
</dbReference>
<dbReference type="GO" id="GO:0043420">
    <property type="term" value="P:anthranilate metabolic process"/>
    <property type="evidence" value="ECO:0007669"/>
    <property type="project" value="UniProtKB-UniRule"/>
</dbReference>
<comment type="caution">
    <text evidence="6">The sequence shown here is derived from an EMBL/GenBank/DDBJ whole genome shotgun (WGS) entry which is preliminary data.</text>
</comment>
<feature type="binding site" evidence="4">
    <location>
        <position position="284"/>
    </location>
    <ligand>
        <name>pyridoxal 5'-phosphate</name>
        <dbReference type="ChEBI" id="CHEBI:597326"/>
    </ligand>
</feature>
<evidence type="ECO:0000313" key="7">
    <source>
        <dbReference type="Proteomes" id="UP001438707"/>
    </source>
</evidence>
<comment type="cofactor">
    <cofactor evidence="4 5">
        <name>pyridoxal 5'-phosphate</name>
        <dbReference type="ChEBI" id="CHEBI:597326"/>
    </cofactor>
</comment>
<comment type="function">
    <text evidence="4 5">Catalyzes the cleavage of L-kynurenine (L-Kyn) and L-3-hydroxykynurenine (L-3OHKyn) into anthranilic acid (AA) and 3-hydroxyanthranilic acid (3-OHAA), respectively.</text>
</comment>
<protein>
    <recommendedName>
        <fullName evidence="4 5">Kynureninase</fullName>
        <ecNumber evidence="4 5">3.7.1.3</ecNumber>
    </recommendedName>
    <alternativeName>
        <fullName evidence="4">L-kynurenine hydrolase</fullName>
    </alternativeName>
</protein>